<dbReference type="EMBL" id="RDOJ01000005">
    <property type="protein sequence ID" value="RLZ11518.1"/>
    <property type="molecule type" value="Genomic_DNA"/>
</dbReference>
<name>A0A3L9MF42_9FLAO</name>
<evidence type="ECO:0000313" key="3">
    <source>
        <dbReference type="Proteomes" id="UP000275348"/>
    </source>
</evidence>
<dbReference type="RefSeq" id="WP_121934199.1">
    <property type="nucleotide sequence ID" value="NZ_RDOJ01000005.1"/>
</dbReference>
<dbReference type="SUPFAM" id="SSF55729">
    <property type="entry name" value="Acyl-CoA N-acyltransferases (Nat)"/>
    <property type="match status" value="1"/>
</dbReference>
<sequence>MESVRLIFRELNMSDAARLFEIYSDKEAMKYRQSNHHKTIDDSFEMLKRDAEVKASNYEHRFGIIEKDSKQLIGTIMYQPIYNKAIIGYSFAKQTWGNGFATEVVDWMINYLKQNNFRIIEAWVLNENIASSKVLEKNNFRLVSQTIYPESKFYQLYV</sequence>
<gene>
    <name evidence="2" type="ORF">EAH69_05615</name>
</gene>
<dbReference type="PANTHER" id="PTHR43792:SF1">
    <property type="entry name" value="N-ACETYLTRANSFERASE DOMAIN-CONTAINING PROTEIN"/>
    <property type="match status" value="1"/>
</dbReference>
<dbReference type="OrthoDB" id="9788916at2"/>
<dbReference type="InterPro" id="IPR016181">
    <property type="entry name" value="Acyl_CoA_acyltransferase"/>
</dbReference>
<dbReference type="InterPro" id="IPR000182">
    <property type="entry name" value="GNAT_dom"/>
</dbReference>
<dbReference type="AlphaFoldDB" id="A0A3L9MF42"/>
<dbReference type="Proteomes" id="UP000275348">
    <property type="component" value="Unassembled WGS sequence"/>
</dbReference>
<dbReference type="PROSITE" id="PS51186">
    <property type="entry name" value="GNAT"/>
    <property type="match status" value="1"/>
</dbReference>
<dbReference type="Gene3D" id="3.40.630.30">
    <property type="match status" value="1"/>
</dbReference>
<feature type="domain" description="N-acetyltransferase" evidence="1">
    <location>
        <begin position="6"/>
        <end position="158"/>
    </location>
</feature>
<reference evidence="2 3" key="1">
    <citation type="submission" date="2018-10" db="EMBL/GenBank/DDBJ databases">
        <authorList>
            <person name="Chen X."/>
        </authorList>
    </citation>
    <scope>NUCLEOTIDE SEQUENCE [LARGE SCALE GENOMIC DNA]</scope>
    <source>
        <strain evidence="2 3">YIM 102668</strain>
    </source>
</reference>
<accession>A0A3L9MF42</accession>
<dbReference type="InterPro" id="IPR051531">
    <property type="entry name" value="N-acetyltransferase"/>
</dbReference>
<dbReference type="Pfam" id="PF13302">
    <property type="entry name" value="Acetyltransf_3"/>
    <property type="match status" value="1"/>
</dbReference>
<organism evidence="2 3">
    <name type="scientific">Faecalibacter macacae</name>
    <dbReference type="NCBI Taxonomy" id="1859289"/>
    <lineage>
        <taxon>Bacteria</taxon>
        <taxon>Pseudomonadati</taxon>
        <taxon>Bacteroidota</taxon>
        <taxon>Flavobacteriia</taxon>
        <taxon>Flavobacteriales</taxon>
        <taxon>Weeksellaceae</taxon>
        <taxon>Faecalibacter</taxon>
    </lineage>
</organism>
<dbReference type="PANTHER" id="PTHR43792">
    <property type="entry name" value="GNAT FAMILY, PUTATIVE (AFU_ORTHOLOGUE AFUA_3G00765)-RELATED-RELATED"/>
    <property type="match status" value="1"/>
</dbReference>
<keyword evidence="3" id="KW-1185">Reference proteome</keyword>
<protein>
    <submittedName>
        <fullName evidence="2">N-acetyltransferase</fullName>
    </submittedName>
</protein>
<evidence type="ECO:0000313" key="2">
    <source>
        <dbReference type="EMBL" id="RLZ11518.1"/>
    </source>
</evidence>
<evidence type="ECO:0000259" key="1">
    <source>
        <dbReference type="PROSITE" id="PS51186"/>
    </source>
</evidence>
<dbReference type="GO" id="GO:0016747">
    <property type="term" value="F:acyltransferase activity, transferring groups other than amino-acyl groups"/>
    <property type="evidence" value="ECO:0007669"/>
    <property type="project" value="InterPro"/>
</dbReference>
<comment type="caution">
    <text evidence="2">The sequence shown here is derived from an EMBL/GenBank/DDBJ whole genome shotgun (WGS) entry which is preliminary data.</text>
</comment>
<proteinExistence type="predicted"/>